<gene>
    <name evidence="1" type="ORF">F1A13_11920</name>
</gene>
<dbReference type="EMBL" id="AAKFYE010000004">
    <property type="protein sequence ID" value="ECR3728503.1"/>
    <property type="molecule type" value="Genomic_DNA"/>
</dbReference>
<protein>
    <submittedName>
        <fullName evidence="1">Uncharacterized protein</fullName>
    </submittedName>
</protein>
<organism evidence="1">
    <name type="scientific">Salmonella enterica</name>
    <name type="common">Salmonella choleraesuis</name>
    <dbReference type="NCBI Taxonomy" id="28901"/>
    <lineage>
        <taxon>Bacteria</taxon>
        <taxon>Pseudomonadati</taxon>
        <taxon>Pseudomonadota</taxon>
        <taxon>Gammaproteobacteria</taxon>
        <taxon>Enterobacterales</taxon>
        <taxon>Enterobacteriaceae</taxon>
        <taxon>Salmonella</taxon>
    </lineage>
</organism>
<accession>A0A5Z4AGI1</accession>
<name>A0A5Z4AGI1_SALER</name>
<reference evidence="1" key="1">
    <citation type="submission" date="2019-09" db="EMBL/GenBank/DDBJ databases">
        <authorList>
            <consortium name="PulseNet: The National Subtyping Network for Foodborne Disease Surveillance"/>
            <person name="Tarr C.L."/>
            <person name="Trees E."/>
            <person name="Katz L.S."/>
            <person name="Carleton-Romer H.A."/>
            <person name="Stroika S."/>
            <person name="Kucerova Z."/>
            <person name="Roache K.F."/>
            <person name="Sabol A.L."/>
            <person name="Besser J."/>
            <person name="Gerner-Smidt P."/>
        </authorList>
    </citation>
    <scope>NUCLEOTIDE SEQUENCE</scope>
    <source>
        <strain evidence="1">PNUSAS095702</strain>
    </source>
</reference>
<evidence type="ECO:0000313" key="1">
    <source>
        <dbReference type="EMBL" id="ECR3728503.1"/>
    </source>
</evidence>
<proteinExistence type="predicted"/>
<comment type="caution">
    <text evidence="1">The sequence shown here is derived from an EMBL/GenBank/DDBJ whole genome shotgun (WGS) entry which is preliminary data.</text>
</comment>
<dbReference type="AlphaFoldDB" id="A0A5Z4AGI1"/>
<sequence length="342" mass="39308">MPPSVTDPVEMLEACLKALKSRGLPDGAGLKPDMFPDKKRLQADTELQLAIIAVEAEKLLKLQPGDTLFGIECDYDDRHSLIKMFIDDLVQFTTLHNISLGVNIMSFGQMRIAEHAFWHLSLSPLLPATYENIQQTGGNGRIFDIYSIPFRIRVALELKLKSITGFEKYEISSPGRNTITSTEFPFSRLVRKLKSINCLALPCTPDNILNIYQWASGFCHTGEKEFIWLSMKALKLIAPFFLYEEQRMREISLIRRWSEEGLSEGEILNKVISWPGPLNPVSFYREGWSPLKLQQRLNSDEEKRIKTEQKKNRRTTGYRYFFSDTKLSEAHCCFCGRTGKYY</sequence>